<proteinExistence type="inferred from homology"/>
<dbReference type="InterPro" id="IPR020805">
    <property type="entry name" value="Cell_div_FtsZ_CS"/>
</dbReference>
<dbReference type="PROSITE" id="PS01134">
    <property type="entry name" value="FTSZ_1"/>
    <property type="match status" value="1"/>
</dbReference>
<evidence type="ECO:0000256" key="7">
    <source>
        <dbReference type="RuleBase" id="RU000631"/>
    </source>
</evidence>
<feature type="binding site" evidence="5">
    <location>
        <position position="143"/>
    </location>
    <ligand>
        <name>GTP</name>
        <dbReference type="ChEBI" id="CHEBI:37565"/>
    </ligand>
</feature>
<dbReference type="FunFam" id="3.40.50.1440:FF:000001">
    <property type="entry name" value="Cell division protein FtsZ"/>
    <property type="match status" value="1"/>
</dbReference>
<keyword evidence="4 5" id="KW-0717">Septation</keyword>
<dbReference type="SMART" id="SM00865">
    <property type="entry name" value="Tubulin_C"/>
    <property type="match status" value="1"/>
</dbReference>
<evidence type="ECO:0000256" key="2">
    <source>
        <dbReference type="ARBA" id="ARBA00022741"/>
    </source>
</evidence>
<sequence>MELAQDIKDESAKILIIGVGGGGGNAVNRMIEDDIKGVEYIVANTDNQALHNSKCDNVLQLGEKLTRGLGAGSKPEVGKKAAEETAELIKEQVSKFDMVFVTAGMGGGTGTGAAPVVASIAKEAGALTVGVITLPFQFEGRNKHKVAIEGLEELKKNVDSIMVIPNDKILEICPKGTSLADAFKKGNEVLAKTVKSITDLITSNGLINLDFADIRTVMENKGVCHVGFGTAKGENRAIEAAKQAITSPLLETSIERATDILVNVAATKDSFTIEEFGLIGDFIRDAMGENDEHESDHVITGSSYSDELGDELSLVIIATGIDSVIKRKTVNVDDIETGVVNRITRPSLDDLDIDLDLNDDNSKNTIQNIDEVKEKNAKVSLEIPDFLKKNRRK</sequence>
<dbReference type="GO" id="GO:0005737">
    <property type="term" value="C:cytoplasm"/>
    <property type="evidence" value="ECO:0007669"/>
    <property type="project" value="UniProtKB-SubCell"/>
</dbReference>
<dbReference type="InterPro" id="IPR036525">
    <property type="entry name" value="Tubulin/FtsZ_GTPase_sf"/>
</dbReference>
<dbReference type="EMBL" id="MBEW02000003">
    <property type="protein sequence ID" value="RDY21932.1"/>
    <property type="molecule type" value="Genomic_DNA"/>
</dbReference>
<dbReference type="PRINTS" id="PR00423">
    <property type="entry name" value="CELLDVISFTSZ"/>
</dbReference>
<keyword evidence="2 5" id="KW-0547">Nucleotide-binding</keyword>
<dbReference type="SMART" id="SM00864">
    <property type="entry name" value="Tubulin"/>
    <property type="match status" value="1"/>
</dbReference>
<keyword evidence="5" id="KW-0963">Cytoplasm</keyword>
<dbReference type="InterPro" id="IPR037103">
    <property type="entry name" value="Tubulin/FtsZ-like_C"/>
</dbReference>
<dbReference type="GO" id="GO:0051258">
    <property type="term" value="P:protein polymerization"/>
    <property type="evidence" value="ECO:0007669"/>
    <property type="project" value="UniProtKB-UniRule"/>
</dbReference>
<dbReference type="GO" id="GO:0003924">
    <property type="term" value="F:GTPase activity"/>
    <property type="evidence" value="ECO:0007669"/>
    <property type="project" value="UniProtKB-UniRule"/>
</dbReference>
<comment type="similarity">
    <text evidence="1 5 7">Belongs to the FtsZ family.</text>
</comment>
<dbReference type="HAMAP" id="MF_00909">
    <property type="entry name" value="FtsZ"/>
    <property type="match status" value="1"/>
</dbReference>
<evidence type="ECO:0000313" key="11">
    <source>
        <dbReference type="Proteomes" id="UP000093352"/>
    </source>
</evidence>
<keyword evidence="5 7" id="KW-0132">Cell division</keyword>
<organism evidence="10 11">
    <name type="scientific">Criibacterium bergeronii</name>
    <dbReference type="NCBI Taxonomy" id="1871336"/>
    <lineage>
        <taxon>Bacteria</taxon>
        <taxon>Bacillati</taxon>
        <taxon>Bacillota</taxon>
        <taxon>Clostridia</taxon>
        <taxon>Peptostreptococcales</taxon>
        <taxon>Filifactoraceae</taxon>
        <taxon>Criibacterium</taxon>
    </lineage>
</organism>
<gene>
    <name evidence="5" type="primary">ftsZ</name>
    <name evidence="10" type="ORF">BBG48_002350</name>
</gene>
<comment type="caution">
    <text evidence="10">The sequence shown here is derived from an EMBL/GenBank/DDBJ whole genome shotgun (WGS) entry which is preliminary data.</text>
</comment>
<dbReference type="GO" id="GO:0000917">
    <property type="term" value="P:division septum assembly"/>
    <property type="evidence" value="ECO:0007669"/>
    <property type="project" value="UniProtKB-KW"/>
</dbReference>
<feature type="binding site" evidence="5">
    <location>
        <begin position="21"/>
        <end position="25"/>
    </location>
    <ligand>
        <name>GTP</name>
        <dbReference type="ChEBI" id="CHEBI:37565"/>
    </ligand>
</feature>
<dbReference type="SUPFAM" id="SSF55307">
    <property type="entry name" value="Tubulin C-terminal domain-like"/>
    <property type="match status" value="1"/>
</dbReference>
<dbReference type="PANTHER" id="PTHR30314:SF3">
    <property type="entry name" value="MITOCHONDRIAL DIVISION PROTEIN FSZA"/>
    <property type="match status" value="1"/>
</dbReference>
<dbReference type="PROSITE" id="PS01135">
    <property type="entry name" value="FTSZ_2"/>
    <property type="match status" value="1"/>
</dbReference>
<comment type="function">
    <text evidence="5 7">Essential cell division protein that forms a contractile ring structure (Z ring) at the future cell division site. The regulation of the ring assembly controls the timing and the location of cell division. One of the functions of the FtsZ ring is to recruit other cell division proteins to the septum to produce a new cell wall between the dividing cells. Binds GTP and shows GTPase activity.</text>
</comment>
<evidence type="ECO:0000256" key="5">
    <source>
        <dbReference type="HAMAP-Rule" id="MF_00909"/>
    </source>
</evidence>
<dbReference type="CDD" id="cd02201">
    <property type="entry name" value="FtsZ_type1"/>
    <property type="match status" value="1"/>
</dbReference>
<evidence type="ECO:0000259" key="9">
    <source>
        <dbReference type="SMART" id="SM00865"/>
    </source>
</evidence>
<dbReference type="AlphaFoldDB" id="A0A371IN61"/>
<evidence type="ECO:0000256" key="4">
    <source>
        <dbReference type="ARBA" id="ARBA00023210"/>
    </source>
</evidence>
<name>A0A371IN61_9FIRM</name>
<dbReference type="InterPro" id="IPR000158">
    <property type="entry name" value="Cell_div_FtsZ"/>
</dbReference>
<dbReference type="InterPro" id="IPR018316">
    <property type="entry name" value="Tubulin/FtsZ_2-layer-sand-dom"/>
</dbReference>
<evidence type="ECO:0000256" key="3">
    <source>
        <dbReference type="ARBA" id="ARBA00023134"/>
    </source>
</evidence>
<evidence type="ECO:0000313" key="10">
    <source>
        <dbReference type="EMBL" id="RDY21932.1"/>
    </source>
</evidence>
<feature type="domain" description="Tubulin/FtsZ GTPase" evidence="8">
    <location>
        <begin position="13"/>
        <end position="205"/>
    </location>
</feature>
<dbReference type="PANTHER" id="PTHR30314">
    <property type="entry name" value="CELL DIVISION PROTEIN FTSZ-RELATED"/>
    <property type="match status" value="1"/>
</dbReference>
<reference evidence="10 11" key="1">
    <citation type="journal article" date="2016" name="Genome Announc.">
        <title>Draft Genome Sequence of Criibacterium bergeronii gen. nov., sp. nov., Strain CCRI-22567T, Isolated from a Vaginal Sample from a Woman with Bacterial Vaginosis.</title>
        <authorList>
            <person name="Maheux A.F."/>
            <person name="Berube E."/>
            <person name="Boudreau D.K."/>
            <person name="Raymond F."/>
            <person name="Corbeil J."/>
            <person name="Roy P.H."/>
            <person name="Boissinot M."/>
            <person name="Omar R.F."/>
        </authorList>
    </citation>
    <scope>NUCLEOTIDE SEQUENCE [LARGE SCALE GENOMIC DNA]</scope>
    <source>
        <strain evidence="10 11">CCRI-22567</strain>
    </source>
</reference>
<dbReference type="STRING" id="1871336.BBG48_07075"/>
<dbReference type="Pfam" id="PF12327">
    <property type="entry name" value="FtsZ_C"/>
    <property type="match status" value="1"/>
</dbReference>
<dbReference type="InterPro" id="IPR008280">
    <property type="entry name" value="Tub_FtsZ_C"/>
</dbReference>
<evidence type="ECO:0000259" key="8">
    <source>
        <dbReference type="SMART" id="SM00864"/>
    </source>
</evidence>
<feature type="binding site" evidence="5">
    <location>
        <position position="187"/>
    </location>
    <ligand>
        <name>GTP</name>
        <dbReference type="ChEBI" id="CHEBI:37565"/>
    </ligand>
</feature>
<keyword evidence="3 5" id="KW-0342">GTP-binding</keyword>
<feature type="domain" description="Tubulin/FtsZ 2-layer sandwich" evidence="9">
    <location>
        <begin position="207"/>
        <end position="330"/>
    </location>
</feature>
<evidence type="ECO:0000256" key="1">
    <source>
        <dbReference type="ARBA" id="ARBA00009690"/>
    </source>
</evidence>
<keyword evidence="5 7" id="KW-0131">Cell cycle</keyword>
<protein>
    <recommendedName>
        <fullName evidence="5 6">Cell division protein FtsZ</fullName>
    </recommendedName>
</protein>
<dbReference type="InterPro" id="IPR003008">
    <property type="entry name" value="Tubulin_FtsZ_GTPase"/>
</dbReference>
<accession>A0A371IN61</accession>
<dbReference type="GO" id="GO:0005525">
    <property type="term" value="F:GTP binding"/>
    <property type="evidence" value="ECO:0007669"/>
    <property type="project" value="UniProtKB-UniRule"/>
</dbReference>
<comment type="subcellular location">
    <subcellularLocation>
        <location evidence="5">Cytoplasm</location>
    </subcellularLocation>
    <text evidence="5">Assembles at midcell at the inner surface of the cytoplasmic membrane.</text>
</comment>
<dbReference type="Pfam" id="PF00091">
    <property type="entry name" value="Tubulin"/>
    <property type="match status" value="1"/>
</dbReference>
<dbReference type="Gene3D" id="3.30.1330.20">
    <property type="entry name" value="Tubulin/FtsZ, C-terminal domain"/>
    <property type="match status" value="1"/>
</dbReference>
<dbReference type="GO" id="GO:0032153">
    <property type="term" value="C:cell division site"/>
    <property type="evidence" value="ECO:0007669"/>
    <property type="project" value="UniProtKB-UniRule"/>
</dbReference>
<dbReference type="RefSeq" id="WP_068914166.1">
    <property type="nucleotide sequence ID" value="NZ_MBEW02000003.1"/>
</dbReference>
<evidence type="ECO:0000256" key="6">
    <source>
        <dbReference type="NCBIfam" id="TIGR00065"/>
    </source>
</evidence>
<dbReference type="InterPro" id="IPR024757">
    <property type="entry name" value="FtsZ_C"/>
</dbReference>
<dbReference type="Proteomes" id="UP000093352">
    <property type="component" value="Unassembled WGS sequence"/>
</dbReference>
<keyword evidence="11" id="KW-1185">Reference proteome</keyword>
<dbReference type="NCBIfam" id="TIGR00065">
    <property type="entry name" value="ftsZ"/>
    <property type="match status" value="1"/>
</dbReference>
<dbReference type="InterPro" id="IPR045061">
    <property type="entry name" value="FtsZ/CetZ"/>
</dbReference>
<comment type="subunit">
    <text evidence="5">Homodimer. Polymerizes to form a dynamic ring structure in a strictly GTP-dependent manner. Interacts directly with several other division proteins.</text>
</comment>
<dbReference type="SUPFAM" id="SSF52490">
    <property type="entry name" value="Tubulin nucleotide-binding domain-like"/>
    <property type="match status" value="1"/>
</dbReference>
<feature type="binding site" evidence="5">
    <location>
        <position position="139"/>
    </location>
    <ligand>
        <name>GTP</name>
        <dbReference type="ChEBI" id="CHEBI:37565"/>
    </ligand>
</feature>
<dbReference type="GO" id="GO:0043093">
    <property type="term" value="P:FtsZ-dependent cytokinesis"/>
    <property type="evidence" value="ECO:0007669"/>
    <property type="project" value="UniProtKB-UniRule"/>
</dbReference>
<dbReference type="Gene3D" id="3.40.50.1440">
    <property type="entry name" value="Tubulin/FtsZ, GTPase domain"/>
    <property type="match status" value="1"/>
</dbReference>
<feature type="binding site" evidence="5">
    <location>
        <begin position="108"/>
        <end position="110"/>
    </location>
    <ligand>
        <name>GTP</name>
        <dbReference type="ChEBI" id="CHEBI:37565"/>
    </ligand>
</feature>